<dbReference type="EMBL" id="KI392687">
    <property type="protein sequence ID" value="ERN11409.1"/>
    <property type="molecule type" value="Genomic_DNA"/>
</dbReference>
<feature type="repeat" description="PPR" evidence="2">
    <location>
        <begin position="73"/>
        <end position="107"/>
    </location>
</feature>
<organism evidence="3 4">
    <name type="scientific">Amborella trichopoda</name>
    <dbReference type="NCBI Taxonomy" id="13333"/>
    <lineage>
        <taxon>Eukaryota</taxon>
        <taxon>Viridiplantae</taxon>
        <taxon>Streptophyta</taxon>
        <taxon>Embryophyta</taxon>
        <taxon>Tracheophyta</taxon>
        <taxon>Spermatophyta</taxon>
        <taxon>Magnoliopsida</taxon>
        <taxon>Amborellales</taxon>
        <taxon>Amborellaceae</taxon>
        <taxon>Amborella</taxon>
    </lineage>
</organism>
<dbReference type="eggNOG" id="KOG4197">
    <property type="taxonomic scope" value="Eukaryota"/>
</dbReference>
<dbReference type="InterPro" id="IPR002885">
    <property type="entry name" value="PPR_rpt"/>
</dbReference>
<reference evidence="4" key="1">
    <citation type="journal article" date="2013" name="Science">
        <title>The Amborella genome and the evolution of flowering plants.</title>
        <authorList>
            <consortium name="Amborella Genome Project"/>
        </authorList>
    </citation>
    <scope>NUCLEOTIDE SEQUENCE [LARGE SCALE GENOMIC DNA]</scope>
</reference>
<dbReference type="Proteomes" id="UP000017836">
    <property type="component" value="Unassembled WGS sequence"/>
</dbReference>
<dbReference type="Pfam" id="PF13041">
    <property type="entry name" value="PPR_2"/>
    <property type="match status" value="2"/>
</dbReference>
<dbReference type="HOGENOM" id="CLU_002706_0_1_1"/>
<sequence>MCCGSTHGWNLAMRYSLLRGLYDNAFHLLSCMRRTGTPPDHFTYPPLLKHAVASFSLTPQLHASILTLGLLHNLHTANALVSAYAKYGCLQSSLRLFEEMPHRNTVTWNSAITACLHNSHPHRAMWYFSHMTMSSLSKPDRMTVTTILSAQGCLQMVARGREVHAYILRQGLIHQNQNQNGLTNQLIENALIDMYAKSSDVESAKRVFECMAARDLASWTAMISGLMQNGLPALALRIFHSMLKEGITPDDSVSIASVLPAITGAGTLQQGREIHGYTIRNGLKNPFVATALLDMYSKFGCITLSEILFHELLFHERNKNKSSSVVSWSAMIMAYAKHGYTDDALNLFHRMVEETRIKPNHKTLMAILTACSHGGGGSDLVDEAKKWFQCMRDKYQVSPDMYHYAAMVHLLGRAGQLEEAMAFIREMPIEPGPAVWGALLGSCRLHHDVELGERVAQVLSNVEPDNPGNYVLLSNMLAERGRWEDVVKVRELMRDTGLQKKPGFSFVDV</sequence>
<dbReference type="InterPro" id="IPR011990">
    <property type="entry name" value="TPR-like_helical_dom_sf"/>
</dbReference>
<dbReference type="GO" id="GO:0009451">
    <property type="term" value="P:RNA modification"/>
    <property type="evidence" value="ECO:0000318"/>
    <property type="project" value="GO_Central"/>
</dbReference>
<evidence type="ECO:0000313" key="3">
    <source>
        <dbReference type="EMBL" id="ERN11409.1"/>
    </source>
</evidence>
<dbReference type="InterPro" id="IPR046848">
    <property type="entry name" value="E_motif"/>
</dbReference>
<name>W1PU98_AMBTC</name>
<evidence type="ECO:0000313" key="4">
    <source>
        <dbReference type="Proteomes" id="UP000017836"/>
    </source>
</evidence>
<dbReference type="PANTHER" id="PTHR47926">
    <property type="entry name" value="PENTATRICOPEPTIDE REPEAT-CONTAINING PROTEIN"/>
    <property type="match status" value="1"/>
</dbReference>
<dbReference type="FunFam" id="1.25.40.10:FF:000090">
    <property type="entry name" value="Pentatricopeptide repeat-containing protein, chloroplastic"/>
    <property type="match status" value="1"/>
</dbReference>
<evidence type="ECO:0000256" key="2">
    <source>
        <dbReference type="PROSITE-ProRule" id="PRU00708"/>
    </source>
</evidence>
<dbReference type="NCBIfam" id="TIGR00756">
    <property type="entry name" value="PPR"/>
    <property type="match status" value="3"/>
</dbReference>
<keyword evidence="1" id="KW-0677">Repeat</keyword>
<dbReference type="Gramene" id="ERN11409">
    <property type="protein sequence ID" value="ERN11409"/>
    <property type="gene ID" value="AMTR_s00022p00023600"/>
</dbReference>
<dbReference type="Pfam" id="PF01535">
    <property type="entry name" value="PPR"/>
    <property type="match status" value="4"/>
</dbReference>
<dbReference type="Gene3D" id="1.25.40.10">
    <property type="entry name" value="Tetratricopeptide repeat domain"/>
    <property type="match status" value="4"/>
</dbReference>
<dbReference type="AlphaFoldDB" id="W1PU98"/>
<dbReference type="PROSITE" id="PS51375">
    <property type="entry name" value="PPR"/>
    <property type="match status" value="4"/>
</dbReference>
<dbReference type="GO" id="GO:0003723">
    <property type="term" value="F:RNA binding"/>
    <property type="evidence" value="ECO:0000318"/>
    <property type="project" value="GO_Central"/>
</dbReference>
<evidence type="ECO:0000256" key="1">
    <source>
        <dbReference type="ARBA" id="ARBA00022737"/>
    </source>
</evidence>
<keyword evidence="4" id="KW-1185">Reference proteome</keyword>
<accession>W1PU98</accession>
<protein>
    <recommendedName>
        <fullName evidence="5">Pentacotripeptide-repeat region of PRORP domain-containing protein</fullName>
    </recommendedName>
</protein>
<proteinExistence type="predicted"/>
<feature type="repeat" description="PPR" evidence="2">
    <location>
        <begin position="215"/>
        <end position="249"/>
    </location>
</feature>
<dbReference type="InterPro" id="IPR046960">
    <property type="entry name" value="PPR_At4g14850-like_plant"/>
</dbReference>
<feature type="repeat" description="PPR" evidence="2">
    <location>
        <begin position="324"/>
        <end position="359"/>
    </location>
</feature>
<dbReference type="Pfam" id="PF20431">
    <property type="entry name" value="E_motif"/>
    <property type="match status" value="1"/>
</dbReference>
<gene>
    <name evidence="3" type="ORF">AMTR_s00022p00023600</name>
</gene>
<evidence type="ECO:0008006" key="5">
    <source>
        <dbReference type="Google" id="ProtNLM"/>
    </source>
</evidence>
<dbReference type="PANTHER" id="PTHR47926:SF347">
    <property type="entry name" value="PENTATRICOPEPTIDE REPEAT-CONTAINING PROTEIN"/>
    <property type="match status" value="1"/>
</dbReference>
<feature type="repeat" description="PPR" evidence="2">
    <location>
        <begin position="400"/>
        <end position="430"/>
    </location>
</feature>